<feature type="domain" description="GH18" evidence="10">
    <location>
        <begin position="100"/>
        <end position="446"/>
    </location>
</feature>
<dbReference type="PROSITE" id="PS01095">
    <property type="entry name" value="GH18_1"/>
    <property type="match status" value="1"/>
</dbReference>
<dbReference type="GO" id="GO:0008061">
    <property type="term" value="F:chitin binding"/>
    <property type="evidence" value="ECO:0007669"/>
    <property type="project" value="InterPro"/>
</dbReference>
<gene>
    <name evidence="11" type="ORF">SAMN05216180_2580</name>
</gene>
<evidence type="ECO:0000256" key="9">
    <source>
        <dbReference type="SAM" id="SignalP"/>
    </source>
</evidence>
<dbReference type="InterPro" id="IPR017853">
    <property type="entry name" value="GH"/>
</dbReference>
<evidence type="ECO:0000313" key="11">
    <source>
        <dbReference type="EMBL" id="SEN05922.1"/>
    </source>
</evidence>
<feature type="signal peptide" evidence="9">
    <location>
        <begin position="1"/>
        <end position="28"/>
    </location>
</feature>
<dbReference type="Proteomes" id="UP000199158">
    <property type="component" value="Unassembled WGS sequence"/>
</dbReference>
<dbReference type="InterPro" id="IPR001579">
    <property type="entry name" value="Glyco_hydro_18_chit_AS"/>
</dbReference>
<dbReference type="AlphaFoldDB" id="A0A1H8DF59"/>
<evidence type="ECO:0000256" key="8">
    <source>
        <dbReference type="SAM" id="MobiDB-lite"/>
    </source>
</evidence>
<evidence type="ECO:0000313" key="12">
    <source>
        <dbReference type="Proteomes" id="UP000199158"/>
    </source>
</evidence>
<accession>A0A1H8DF59</accession>
<dbReference type="STRING" id="474960.SAMN05216180_2580"/>
<evidence type="ECO:0000256" key="3">
    <source>
        <dbReference type="ARBA" id="ARBA00022801"/>
    </source>
</evidence>
<evidence type="ECO:0000256" key="1">
    <source>
        <dbReference type="ARBA" id="ARBA00000822"/>
    </source>
</evidence>
<comment type="catalytic activity">
    <reaction evidence="1">
        <text>Random endo-hydrolysis of N-acetyl-beta-D-glucosaminide (1-&gt;4)-beta-linkages in chitin and chitodextrins.</text>
        <dbReference type="EC" id="3.2.1.14"/>
    </reaction>
</comment>
<reference evidence="11 12" key="1">
    <citation type="submission" date="2016-10" db="EMBL/GenBank/DDBJ databases">
        <authorList>
            <person name="de Groot N.N."/>
        </authorList>
    </citation>
    <scope>NUCLEOTIDE SEQUENCE [LARGE SCALE GENOMIC DNA]</scope>
    <source>
        <strain evidence="11 12">CGMCC 1.5070</strain>
    </source>
</reference>
<evidence type="ECO:0000256" key="2">
    <source>
        <dbReference type="ARBA" id="ARBA00012729"/>
    </source>
</evidence>
<name>A0A1H8DF59_9FIRM</name>
<dbReference type="GO" id="GO:0006032">
    <property type="term" value="P:chitin catabolic process"/>
    <property type="evidence" value="ECO:0007669"/>
    <property type="project" value="UniProtKB-KW"/>
</dbReference>
<dbReference type="PANTHER" id="PTHR11177">
    <property type="entry name" value="CHITINASE"/>
    <property type="match status" value="1"/>
</dbReference>
<keyword evidence="3 6" id="KW-0378">Hydrolase</keyword>
<feature type="chain" id="PRO_5039289298" description="chitinase" evidence="9">
    <location>
        <begin position="29"/>
        <end position="446"/>
    </location>
</feature>
<evidence type="ECO:0000256" key="4">
    <source>
        <dbReference type="ARBA" id="ARBA00023024"/>
    </source>
</evidence>
<keyword evidence="4" id="KW-0119">Carbohydrate metabolism</keyword>
<dbReference type="PROSITE" id="PS51910">
    <property type="entry name" value="GH18_2"/>
    <property type="match status" value="1"/>
</dbReference>
<dbReference type="InterPro" id="IPR011583">
    <property type="entry name" value="Chitinase_II/V-like_cat"/>
</dbReference>
<keyword evidence="9" id="KW-0732">Signal</keyword>
<evidence type="ECO:0000256" key="7">
    <source>
        <dbReference type="RuleBase" id="RU004453"/>
    </source>
</evidence>
<dbReference type="InterPro" id="IPR029070">
    <property type="entry name" value="Chitinase_insertion_sf"/>
</dbReference>
<dbReference type="InterPro" id="IPR050314">
    <property type="entry name" value="Glycosyl_Hydrlase_18"/>
</dbReference>
<proteinExistence type="inferred from homology"/>
<dbReference type="CDD" id="cd06548">
    <property type="entry name" value="GH18_chitinase"/>
    <property type="match status" value="1"/>
</dbReference>
<dbReference type="Pfam" id="PF00704">
    <property type="entry name" value="Glyco_hydro_18"/>
    <property type="match status" value="1"/>
</dbReference>
<keyword evidence="12" id="KW-1185">Reference proteome</keyword>
<feature type="region of interest" description="Disordered" evidence="8">
    <location>
        <begin position="34"/>
        <end position="90"/>
    </location>
</feature>
<protein>
    <recommendedName>
        <fullName evidence="2">chitinase</fullName>
        <ecNumber evidence="2">3.2.1.14</ecNumber>
    </recommendedName>
</protein>
<dbReference type="Gene3D" id="3.20.20.80">
    <property type="entry name" value="Glycosidases"/>
    <property type="match status" value="2"/>
</dbReference>
<feature type="compositionally biased region" description="Low complexity" evidence="8">
    <location>
        <begin position="34"/>
        <end position="85"/>
    </location>
</feature>
<dbReference type="SUPFAM" id="SSF51445">
    <property type="entry name" value="(Trans)glycosidases"/>
    <property type="match status" value="1"/>
</dbReference>
<dbReference type="EMBL" id="FOCG01000003">
    <property type="protein sequence ID" value="SEN05922.1"/>
    <property type="molecule type" value="Genomic_DNA"/>
</dbReference>
<keyword evidence="5 6" id="KW-0326">Glycosidase</keyword>
<dbReference type="PANTHER" id="PTHR11177:SF317">
    <property type="entry name" value="CHITINASE 12-RELATED"/>
    <property type="match status" value="1"/>
</dbReference>
<keyword evidence="4" id="KW-0146">Chitin degradation</keyword>
<dbReference type="GO" id="GO:0008843">
    <property type="term" value="F:endochitinase activity"/>
    <property type="evidence" value="ECO:0007669"/>
    <property type="project" value="UniProtKB-EC"/>
</dbReference>
<dbReference type="InterPro" id="IPR001223">
    <property type="entry name" value="Glyco_hydro18_cat"/>
</dbReference>
<dbReference type="EC" id="3.2.1.14" evidence="2"/>
<sequence length="446" mass="48904">MNLNKALKVVAPIMIAALILFISGSYQATISQAENSEASSQSSVSYQPPSSSSESSQMQSSSATESSSSQSTQTKQKSSASASAPDKPLPLQPVAAPSGKCIVGYFPSWAYLNNYSPSDVDAAKLTHINYAFASISSDNKLVMNHPKTDIKNFEGLRKLKAKNSALKLLISVGGWDGSKNFSNAALTAQSRETFANSCINFIVTHKLDGIDLDWEYPVSGGFGGIINRPEDKQNFTKLIQAIRQKMQQQTKKDSKKYYLTIAGAPSSGYLKNIELTKILPYLDYIFLMGYDMHGPWDEFADFNAPLYTPQESSPQYSSSINDAVQTYLNAGAAASKLVLGMPFYGYRYEVTNNDNYGLYQTFSNGKSVAYSKIVTDYLDKYDKSEHPQAKVPYLFGNDTFITYDDENSIAMKVQLAKKLGLAGVGAWELSQDSQNTLLSSAYSNLF</sequence>
<organism evidence="11 12">
    <name type="scientific">Hydrogenoanaerobacterium saccharovorans</name>
    <dbReference type="NCBI Taxonomy" id="474960"/>
    <lineage>
        <taxon>Bacteria</taxon>
        <taxon>Bacillati</taxon>
        <taxon>Bacillota</taxon>
        <taxon>Clostridia</taxon>
        <taxon>Eubacteriales</taxon>
        <taxon>Oscillospiraceae</taxon>
        <taxon>Hydrogenoanaerobacterium</taxon>
    </lineage>
</organism>
<evidence type="ECO:0000256" key="5">
    <source>
        <dbReference type="ARBA" id="ARBA00023295"/>
    </source>
</evidence>
<dbReference type="GO" id="GO:0005975">
    <property type="term" value="P:carbohydrate metabolic process"/>
    <property type="evidence" value="ECO:0007669"/>
    <property type="project" value="InterPro"/>
</dbReference>
<dbReference type="RefSeq" id="WP_162840920.1">
    <property type="nucleotide sequence ID" value="NZ_FOCG01000003.1"/>
</dbReference>
<evidence type="ECO:0000256" key="6">
    <source>
        <dbReference type="RuleBase" id="RU000489"/>
    </source>
</evidence>
<keyword evidence="4" id="KW-0624">Polysaccharide degradation</keyword>
<dbReference type="Gene3D" id="3.10.50.10">
    <property type="match status" value="1"/>
</dbReference>
<comment type="similarity">
    <text evidence="7">Belongs to the glycosyl hydrolase 18 family.</text>
</comment>
<evidence type="ECO:0000259" key="10">
    <source>
        <dbReference type="PROSITE" id="PS51910"/>
    </source>
</evidence>
<dbReference type="SMART" id="SM00636">
    <property type="entry name" value="Glyco_18"/>
    <property type="match status" value="1"/>
</dbReference>